<protein>
    <submittedName>
        <fullName evidence="2">Putative Solute carrier organic anion transporter family member 5A1-like 2</fullName>
    </submittedName>
</protein>
<evidence type="ECO:0000313" key="3">
    <source>
        <dbReference type="Proteomes" id="UP000747542"/>
    </source>
</evidence>
<comment type="caution">
    <text evidence="2">The sequence shown here is derived from an EMBL/GenBank/DDBJ whole genome shotgun (WGS) entry which is preliminary data.</text>
</comment>
<dbReference type="Proteomes" id="UP000747542">
    <property type="component" value="Unassembled WGS sequence"/>
</dbReference>
<dbReference type="PROSITE" id="PS00282">
    <property type="entry name" value="KAZAL_1"/>
    <property type="match status" value="1"/>
</dbReference>
<organism evidence="2 3">
    <name type="scientific">Homarus americanus</name>
    <name type="common">American lobster</name>
    <dbReference type="NCBI Taxonomy" id="6706"/>
    <lineage>
        <taxon>Eukaryota</taxon>
        <taxon>Metazoa</taxon>
        <taxon>Ecdysozoa</taxon>
        <taxon>Arthropoda</taxon>
        <taxon>Crustacea</taxon>
        <taxon>Multicrustacea</taxon>
        <taxon>Malacostraca</taxon>
        <taxon>Eumalacostraca</taxon>
        <taxon>Eucarida</taxon>
        <taxon>Decapoda</taxon>
        <taxon>Pleocyemata</taxon>
        <taxon>Astacidea</taxon>
        <taxon>Nephropoidea</taxon>
        <taxon>Nephropidae</taxon>
        <taxon>Homarus</taxon>
    </lineage>
</organism>
<keyword evidence="3" id="KW-1185">Reference proteome</keyword>
<sequence length="184" mass="20440">MNTLRCTLCCVTYETPCTLCCVTYETLCTLCCVTYETPCTLCCVTYETLCTLCCVTYETPCTLCCVTYETPCTLCCVTYERPCTLCCGMIPKAFVARKAKVAQEDIINGILRGRIKAASITLKLSISLGQKKNGEKRESCLRKCVDYNPVPESCITTEGQGRFKKDLGPRASPFSTQLKINKIR</sequence>
<dbReference type="EMBL" id="JAHLQT010035566">
    <property type="protein sequence ID" value="KAG7158170.1"/>
    <property type="molecule type" value="Genomic_DNA"/>
</dbReference>
<feature type="domain" description="Kazal-like" evidence="1">
    <location>
        <begin position="9"/>
        <end position="32"/>
    </location>
</feature>
<gene>
    <name evidence="2" type="primary">Slco5A1-L2</name>
    <name evidence="2" type="ORF">Hamer_G008800</name>
</gene>
<proteinExistence type="predicted"/>
<name>A0A8J5JMC5_HOMAM</name>
<evidence type="ECO:0000259" key="1">
    <source>
        <dbReference type="PROSITE" id="PS00282"/>
    </source>
</evidence>
<dbReference type="InterPro" id="IPR002350">
    <property type="entry name" value="Kazal_dom"/>
</dbReference>
<dbReference type="AlphaFoldDB" id="A0A8J5JMC5"/>
<accession>A0A8J5JMC5</accession>
<evidence type="ECO:0000313" key="2">
    <source>
        <dbReference type="EMBL" id="KAG7158170.1"/>
    </source>
</evidence>
<reference evidence="2" key="1">
    <citation type="journal article" date="2021" name="Sci. Adv.">
        <title>The American lobster genome reveals insights on longevity, neural, and immune adaptations.</title>
        <authorList>
            <person name="Polinski J.M."/>
            <person name="Zimin A.V."/>
            <person name="Clark K.F."/>
            <person name="Kohn A.B."/>
            <person name="Sadowski N."/>
            <person name="Timp W."/>
            <person name="Ptitsyn A."/>
            <person name="Khanna P."/>
            <person name="Romanova D.Y."/>
            <person name="Williams P."/>
            <person name="Greenwood S.J."/>
            <person name="Moroz L.L."/>
            <person name="Walt D.R."/>
            <person name="Bodnar A.G."/>
        </authorList>
    </citation>
    <scope>NUCLEOTIDE SEQUENCE</scope>
    <source>
        <strain evidence="2">GMGI-L3</strain>
    </source>
</reference>